<dbReference type="eggNOG" id="COG3468">
    <property type="taxonomic scope" value="Bacteria"/>
</dbReference>
<evidence type="ECO:0000259" key="2">
    <source>
        <dbReference type="PROSITE" id="PS51208"/>
    </source>
</evidence>
<keyword evidence="4" id="KW-1185">Reference proteome</keyword>
<dbReference type="HOGENOM" id="CLU_286811_0_0_4"/>
<name>S3CHY3_9BURK</name>
<comment type="caution">
    <text evidence="3">The sequence shown here is derived from an EMBL/GenBank/DDBJ whole genome shotgun (WGS) entry which is preliminary data.</text>
</comment>
<dbReference type="InterPro" id="IPR005546">
    <property type="entry name" value="Autotransporte_beta"/>
</dbReference>
<proteinExistence type="predicted"/>
<evidence type="ECO:0000256" key="1">
    <source>
        <dbReference type="SAM" id="SignalP"/>
    </source>
</evidence>
<dbReference type="SUPFAM" id="SSF103515">
    <property type="entry name" value="Autotransporter"/>
    <property type="match status" value="1"/>
</dbReference>
<keyword evidence="1" id="KW-0732">Signal</keyword>
<reference evidence="3 4" key="1">
    <citation type="submission" date="2013-04" db="EMBL/GenBank/DDBJ databases">
        <title>The Genome Sequence of Sutterella wadsworthensis HGA0223.</title>
        <authorList>
            <consortium name="The Broad Institute Genomics Platform"/>
            <person name="Earl A."/>
            <person name="Ward D."/>
            <person name="Feldgarden M."/>
            <person name="Gevers D."/>
            <person name="Schmidt T.M."/>
            <person name="Dover J."/>
            <person name="Dai D."/>
            <person name="Walker B."/>
            <person name="Young S."/>
            <person name="Zeng Q."/>
            <person name="Gargeya S."/>
            <person name="Fitzgerald M."/>
            <person name="Haas B."/>
            <person name="Abouelleil A."/>
            <person name="Allen A.W."/>
            <person name="Alvarado L."/>
            <person name="Arachchi H.M."/>
            <person name="Berlin A.M."/>
            <person name="Chapman S.B."/>
            <person name="Gainer-Dewar J."/>
            <person name="Goldberg J."/>
            <person name="Griggs A."/>
            <person name="Gujja S."/>
            <person name="Hansen M."/>
            <person name="Howarth C."/>
            <person name="Imamovic A."/>
            <person name="Ireland A."/>
            <person name="Larimer J."/>
            <person name="McCowan C."/>
            <person name="Murphy C."/>
            <person name="Pearson M."/>
            <person name="Poon T.W."/>
            <person name="Priest M."/>
            <person name="Roberts A."/>
            <person name="Saif S."/>
            <person name="Shea T."/>
            <person name="Sisk P."/>
            <person name="Sykes S."/>
            <person name="Wortman J."/>
            <person name="Nusbaum C."/>
            <person name="Birren B."/>
        </authorList>
    </citation>
    <scope>NUCLEOTIDE SEQUENCE [LARGE SCALE GENOMIC DNA]</scope>
    <source>
        <strain evidence="3 4">HGA0223</strain>
    </source>
</reference>
<protein>
    <recommendedName>
        <fullName evidence="2">Autotransporter domain-containing protein</fullName>
    </recommendedName>
</protein>
<dbReference type="PATRIC" id="fig|1203554.3.peg.884"/>
<feature type="signal peptide" evidence="1">
    <location>
        <begin position="1"/>
        <end position="20"/>
    </location>
</feature>
<accession>S3CHY3</accession>
<dbReference type="Pfam" id="PF03797">
    <property type="entry name" value="Autotransporter"/>
    <property type="match status" value="1"/>
</dbReference>
<dbReference type="Proteomes" id="UP000014400">
    <property type="component" value="Unassembled WGS sequence"/>
</dbReference>
<dbReference type="EMBL" id="ATCF01000012">
    <property type="protein sequence ID" value="EPE00140.1"/>
    <property type="molecule type" value="Genomic_DNA"/>
</dbReference>
<dbReference type="PROSITE" id="PS51208">
    <property type="entry name" value="AUTOTRANSPORTER"/>
    <property type="match status" value="1"/>
</dbReference>
<sequence length="1076" mass="107353">MKKTIIAASLTALAMGSVFAAETYKYNQAQGEPIKYNKDSATEGGKLTGGWYYDHAENVNANTNFDHSANSTDITLTGGTFDELIGGNHIKQPTYTGTPKVTIGNTKVTMTDGSVGYFIGGSKANNSDKTTLITGDVTAVISGGSVTGAGMGINGAEKVSVVGGSCVKSTGYKNQGTPASTTAETGNISLSISGGTFTGAVFGGSVADNYGEKQADSDSSKPKLSIKTGVSSLLIEGGTFDSSDFGVFGGSAALGKQSSTVSSGSSVSIDNTSNTKIDIAGRVVGGDLLGFGGKDNYATSSKITGSTSVSITGSGVIEIHKSVIGGSLLHLTLDGESSSSSISGTSSVIVNAANAVLKDEVIGGSYVRQGNPNGANTANNVTVESTSVTIQNGTIEGNVIGGGKVNGLKGTISNTVTGDASVTISGGTVEGVVIGGGHSKIGQGASGIMAADVEGQASIQMTGGTVHGVIGGGLSYAYDETGEFVSTSSVGSSVVSISGNSTVEAITYLAAEDKVNISAAVVGGGVSWNKKNSETTTLTSTSDTSSVVIDGATINADVVGGGYAYGSGSETAVKSAALTISNAKLGSSGKEVNVYAGGIASDNAKSSSVESAQLQITATKVSGSVYTGGSGANSTVGTSSASLTDTTVSGALNFEGSDETSIVFTGVNSVGSVAGTAQSYTFNAADEQTAAVLTVQEGAIDLSEAKSIRAKAKAGQTLINGSVTTGEDTVVVVETPTGDFTYNVGASEGKGMGITSGGLQIGESTISGKGEANTNSKTLSEAFLGSVAFVNQGAEFIADEGLNAAVRAAQGAPGFTAFGAIHGGKSRYETGSHVDLRGTSLAAGAAGRVGGALIAGFVEAGWASSDSHVNGARGDADHDYYGVGAALRYDFSTPFYLEGSVRAGSASTDFDGAFGNASAHFESDAFYASAHLGGGYVFKLDPVQLDLYGRYTVTYLDNDDTDLGTGYGETLSMSSATTHALRIGGRLTGDFSETTSWKVGAAYEHVFDGDAEADILFGGSAAALDVPSLSGNTGILELGLSVKPSASSPWTADIGVKGYVGDRRGAAGSISVLYAF</sequence>
<dbReference type="Gene3D" id="2.40.128.130">
    <property type="entry name" value="Autotransporter beta-domain"/>
    <property type="match status" value="1"/>
</dbReference>
<feature type="domain" description="Autotransporter" evidence="2">
    <location>
        <begin position="810"/>
        <end position="1076"/>
    </location>
</feature>
<gene>
    <name evidence="3" type="ORF">HMPREF1476_00869</name>
</gene>
<dbReference type="RefSeq" id="WP_016474194.1">
    <property type="nucleotide sequence ID" value="NZ_KE150480.1"/>
</dbReference>
<dbReference type="InterPro" id="IPR036709">
    <property type="entry name" value="Autotransporte_beta_dom_sf"/>
</dbReference>
<dbReference type="STRING" id="1203554.HMPREF1476_00869"/>
<feature type="chain" id="PRO_5004507424" description="Autotransporter domain-containing protein" evidence="1">
    <location>
        <begin position="21"/>
        <end position="1076"/>
    </location>
</feature>
<dbReference type="AlphaFoldDB" id="S3CHY3"/>
<dbReference type="SMART" id="SM00869">
    <property type="entry name" value="Autotransporter"/>
    <property type="match status" value="1"/>
</dbReference>
<evidence type="ECO:0000313" key="4">
    <source>
        <dbReference type="Proteomes" id="UP000014400"/>
    </source>
</evidence>
<organism evidence="3 4">
    <name type="scientific">Sutterella wadsworthensis HGA0223</name>
    <dbReference type="NCBI Taxonomy" id="1203554"/>
    <lineage>
        <taxon>Bacteria</taxon>
        <taxon>Pseudomonadati</taxon>
        <taxon>Pseudomonadota</taxon>
        <taxon>Betaproteobacteria</taxon>
        <taxon>Burkholderiales</taxon>
        <taxon>Sutterellaceae</taxon>
        <taxon>Sutterella</taxon>
    </lineage>
</organism>
<evidence type="ECO:0000313" key="3">
    <source>
        <dbReference type="EMBL" id="EPE00140.1"/>
    </source>
</evidence>